<organism evidence="9 12">
    <name type="scientific">Latilactobacillus sakei</name>
    <name type="common">Lactobacillus sakei</name>
    <dbReference type="NCBI Taxonomy" id="1599"/>
    <lineage>
        <taxon>Bacteria</taxon>
        <taxon>Bacillati</taxon>
        <taxon>Bacillota</taxon>
        <taxon>Bacilli</taxon>
        <taxon>Lactobacillales</taxon>
        <taxon>Lactobacillaceae</taxon>
        <taxon>Latilactobacillus</taxon>
    </lineage>
</organism>
<dbReference type="GO" id="GO:0005886">
    <property type="term" value="C:plasma membrane"/>
    <property type="evidence" value="ECO:0007669"/>
    <property type="project" value="TreeGrafter"/>
</dbReference>
<dbReference type="EMBL" id="CP122959">
    <property type="protein sequence ID" value="WGI18813.1"/>
    <property type="molecule type" value="Genomic_DNA"/>
</dbReference>
<evidence type="ECO:0000313" key="11">
    <source>
        <dbReference type="Proteomes" id="UP000234349"/>
    </source>
</evidence>
<evidence type="ECO:0000256" key="3">
    <source>
        <dbReference type="ARBA" id="ARBA00022692"/>
    </source>
</evidence>
<dbReference type="GeneID" id="57132431"/>
<feature type="transmembrane region" description="Helical" evidence="6">
    <location>
        <begin position="14"/>
        <end position="34"/>
    </location>
</feature>
<evidence type="ECO:0000313" key="8">
    <source>
        <dbReference type="EMBL" id="PKX79092.1"/>
    </source>
</evidence>
<comment type="similarity">
    <text evidence="2">Belongs to the GtrA family.</text>
</comment>
<dbReference type="GO" id="GO:0000271">
    <property type="term" value="P:polysaccharide biosynthetic process"/>
    <property type="evidence" value="ECO:0007669"/>
    <property type="project" value="InterPro"/>
</dbReference>
<dbReference type="Proteomes" id="UP000239650">
    <property type="component" value="Unassembled WGS sequence"/>
</dbReference>
<feature type="domain" description="GtrA/DPMS transmembrane" evidence="7">
    <location>
        <begin position="17"/>
        <end position="131"/>
    </location>
</feature>
<evidence type="ECO:0000256" key="6">
    <source>
        <dbReference type="SAM" id="Phobius"/>
    </source>
</evidence>
<dbReference type="PANTHER" id="PTHR38459:SF5">
    <property type="entry name" value="CELL WALL TEICHOIC ACID GLYCOSYLATION PROTEIN GTCA"/>
    <property type="match status" value="1"/>
</dbReference>
<dbReference type="Proteomes" id="UP001179858">
    <property type="component" value="Chromosome"/>
</dbReference>
<dbReference type="OMA" id="HNIAYVV"/>
<evidence type="ECO:0000313" key="10">
    <source>
        <dbReference type="EMBL" id="WGI18813.1"/>
    </source>
</evidence>
<reference evidence="10" key="3">
    <citation type="submission" date="2023-04" db="EMBL/GenBank/DDBJ databases">
        <title>Novel strain of Lactilactobacillus sakei and use thereof.</title>
        <authorList>
            <person name="Kim S.Y."/>
        </authorList>
    </citation>
    <scope>NUCLEOTIDE SEQUENCE</scope>
    <source>
        <strain evidence="10">HUP1</strain>
    </source>
</reference>
<feature type="transmembrane region" description="Helical" evidence="6">
    <location>
        <begin position="115"/>
        <end position="133"/>
    </location>
</feature>
<proteinExistence type="inferred from homology"/>
<feature type="transmembrane region" description="Helical" evidence="6">
    <location>
        <begin position="40"/>
        <end position="60"/>
    </location>
</feature>
<evidence type="ECO:0000256" key="2">
    <source>
        <dbReference type="ARBA" id="ARBA00009399"/>
    </source>
</evidence>
<name>A0A094YTE3_LATSK</name>
<feature type="transmembrane region" description="Helical" evidence="6">
    <location>
        <begin position="81"/>
        <end position="109"/>
    </location>
</feature>
<gene>
    <name evidence="8" type="ORF">CUR37_03360</name>
    <name evidence="9" type="ORF">LAS9267_00813</name>
    <name evidence="10" type="ORF">QBD03_08665</name>
</gene>
<keyword evidence="4 6" id="KW-1133">Transmembrane helix</keyword>
<dbReference type="EMBL" id="OKRC01000003">
    <property type="protein sequence ID" value="SPE20427.1"/>
    <property type="molecule type" value="Genomic_DNA"/>
</dbReference>
<evidence type="ECO:0000256" key="1">
    <source>
        <dbReference type="ARBA" id="ARBA00004141"/>
    </source>
</evidence>
<dbReference type="EMBL" id="MKGH01000011">
    <property type="protein sequence ID" value="PKX79092.1"/>
    <property type="molecule type" value="Genomic_DNA"/>
</dbReference>
<reference evidence="9 12" key="2">
    <citation type="submission" date="2018-02" db="EMBL/GenBank/DDBJ databases">
        <authorList>
            <person name="Rodrigo-Torres L."/>
            <person name="Arahal R. D."/>
            <person name="Lucena T."/>
        </authorList>
    </citation>
    <scope>NUCLEOTIDE SEQUENCE [LARGE SCALE GENOMIC DNA]</scope>
    <source>
        <strain evidence="9 12">CECT 9267</strain>
    </source>
</reference>
<comment type="subcellular location">
    <subcellularLocation>
        <location evidence="1">Membrane</location>
        <topology evidence="1">Multi-pass membrane protein</topology>
    </subcellularLocation>
</comment>
<dbReference type="AlphaFoldDB" id="A0A094YTE3"/>
<dbReference type="InterPro" id="IPR051401">
    <property type="entry name" value="GtrA_CellWall_Glycosyl"/>
</dbReference>
<evidence type="ECO:0000256" key="5">
    <source>
        <dbReference type="ARBA" id="ARBA00023136"/>
    </source>
</evidence>
<evidence type="ECO:0000259" key="7">
    <source>
        <dbReference type="Pfam" id="PF04138"/>
    </source>
</evidence>
<evidence type="ECO:0000256" key="4">
    <source>
        <dbReference type="ARBA" id="ARBA00022989"/>
    </source>
</evidence>
<accession>A0A094YTE3</accession>
<keyword evidence="3 6" id="KW-0812">Transmembrane</keyword>
<dbReference type="Pfam" id="PF04138">
    <property type="entry name" value="GtrA_DPMS_TM"/>
    <property type="match status" value="1"/>
</dbReference>
<reference evidence="8 11" key="1">
    <citation type="submission" date="2016-09" db="EMBL/GenBank/DDBJ databases">
        <authorList>
            <person name="Inglin R.C."/>
        </authorList>
    </citation>
    <scope>NUCLEOTIDE SEQUENCE [LARGE SCALE GENOMIC DNA]</scope>
    <source>
        <strain evidence="8 11">RI-517</strain>
    </source>
</reference>
<dbReference type="PANTHER" id="PTHR38459">
    <property type="entry name" value="PROPHAGE BACTOPRENOL-LINKED GLUCOSE TRANSLOCASE HOMOLOG"/>
    <property type="match status" value="1"/>
</dbReference>
<dbReference type="Proteomes" id="UP000234349">
    <property type="component" value="Unassembled WGS sequence"/>
</dbReference>
<evidence type="ECO:0000313" key="9">
    <source>
        <dbReference type="EMBL" id="SPE20427.1"/>
    </source>
</evidence>
<dbReference type="InterPro" id="IPR007267">
    <property type="entry name" value="GtrA_DPMS_TM"/>
</dbReference>
<dbReference type="RefSeq" id="WP_011375212.1">
    <property type="nucleotide sequence ID" value="NZ_AP017931.1"/>
</dbReference>
<keyword evidence="5 6" id="KW-0472">Membrane</keyword>
<protein>
    <submittedName>
        <fullName evidence="8">GtrA family protein</fullName>
    </submittedName>
    <submittedName>
        <fullName evidence="9">GtrA-like protein</fullName>
    </submittedName>
</protein>
<sequence length="160" mass="18961">MAFIKRLLFKYRDLLTYTVFGFLASLVNIFTYWVFRHTIIWPYLLANTIAWLLANLFGFFTNKSLVFQSKYTTFKALFREVISFFFFRGVSFFLDNGLMIVAISFLGWQSMTAKIVDQLIVGIVNYITTSYTFKKSERQMALRGRILRHYHTILKRGDHD</sequence>
<evidence type="ECO:0000313" key="12">
    <source>
        <dbReference type="Proteomes" id="UP000239650"/>
    </source>
</evidence>